<reference evidence="2" key="1">
    <citation type="submission" date="2019-11" db="EMBL/GenBank/DDBJ databases">
        <authorList>
            <person name="Feng L."/>
        </authorList>
    </citation>
    <scope>NUCLEOTIDE SEQUENCE</scope>
    <source>
        <strain evidence="2">CParaputrificumLFYP93</strain>
    </source>
</reference>
<protein>
    <recommendedName>
        <fullName evidence="3">Prealbumin-like fold domain-containing protein</fullName>
    </recommendedName>
</protein>
<keyword evidence="1" id="KW-0732">Signal</keyword>
<accession>A0A6N3F0F8</accession>
<sequence>MKRLLIVFSLILLFLMRFPVDASAFNVPIVAEEATVGNIYWEVQDEDRGTLPNGTKIDLVDLKGKIIDSTVVQEETVFFENIPFGDYIVVVSGDRTKVIPVKLDKSSLDSQHVKQVKVLEELSTNSDTAKTGDATNLYPLILSLSVSGIILAFYKFSYSKEV</sequence>
<evidence type="ECO:0000256" key="1">
    <source>
        <dbReference type="SAM" id="SignalP"/>
    </source>
</evidence>
<dbReference type="EMBL" id="CACRTV010000057">
    <property type="protein sequence ID" value="VYU45483.1"/>
    <property type="molecule type" value="Genomic_DNA"/>
</dbReference>
<proteinExistence type="predicted"/>
<evidence type="ECO:0000313" key="2">
    <source>
        <dbReference type="EMBL" id="VYU45483.1"/>
    </source>
</evidence>
<gene>
    <name evidence="2" type="ORF">CPLFYP93_02333</name>
</gene>
<organism evidence="2">
    <name type="scientific">Clostridium paraputrificum</name>
    <dbReference type="NCBI Taxonomy" id="29363"/>
    <lineage>
        <taxon>Bacteria</taxon>
        <taxon>Bacillati</taxon>
        <taxon>Bacillota</taxon>
        <taxon>Clostridia</taxon>
        <taxon>Eubacteriales</taxon>
        <taxon>Clostridiaceae</taxon>
        <taxon>Clostridium</taxon>
    </lineage>
</organism>
<name>A0A6N3F0F8_9CLOT</name>
<evidence type="ECO:0008006" key="3">
    <source>
        <dbReference type="Google" id="ProtNLM"/>
    </source>
</evidence>
<feature type="signal peptide" evidence="1">
    <location>
        <begin position="1"/>
        <end position="24"/>
    </location>
</feature>
<dbReference type="AlphaFoldDB" id="A0A6N3F0F8"/>
<feature type="chain" id="PRO_5026872518" description="Prealbumin-like fold domain-containing protein" evidence="1">
    <location>
        <begin position="25"/>
        <end position="162"/>
    </location>
</feature>